<dbReference type="PANTHER" id="PTHR10579">
    <property type="entry name" value="CALCIUM-ACTIVATED CHLORIDE CHANNEL REGULATOR"/>
    <property type="match status" value="1"/>
</dbReference>
<proteinExistence type="predicted"/>
<dbReference type="Pfam" id="PF13400">
    <property type="entry name" value="Tad"/>
    <property type="match status" value="1"/>
</dbReference>
<reference evidence="2 3" key="1">
    <citation type="submission" date="2006-02" db="EMBL/GenBank/DDBJ databases">
        <authorList>
            <person name="Amann R."/>
            <person name="Ferriera S."/>
            <person name="Johnson J."/>
            <person name="Kravitz S."/>
            <person name="Halpern A."/>
            <person name="Remington K."/>
            <person name="Beeson K."/>
            <person name="Tran B."/>
            <person name="Rogers Y.-H."/>
            <person name="Friedman R."/>
            <person name="Venter J.C."/>
        </authorList>
    </citation>
    <scope>NUCLEOTIDE SEQUENCE [LARGE SCALE GENOMIC DNA]</scope>
    <source>
        <strain evidence="2 3">DSM 3645</strain>
    </source>
</reference>
<evidence type="ECO:0000313" key="3">
    <source>
        <dbReference type="Proteomes" id="UP000004358"/>
    </source>
</evidence>
<name>A3ZZR7_9BACT</name>
<dbReference type="PROSITE" id="PS50234">
    <property type="entry name" value="VWFA"/>
    <property type="match status" value="1"/>
</dbReference>
<dbReference type="Pfam" id="PF00092">
    <property type="entry name" value="VWA"/>
    <property type="match status" value="1"/>
</dbReference>
<dbReference type="SUPFAM" id="SSF53300">
    <property type="entry name" value="vWA-like"/>
    <property type="match status" value="1"/>
</dbReference>
<accession>A3ZZR7</accession>
<dbReference type="InterPro" id="IPR036465">
    <property type="entry name" value="vWFA_dom_sf"/>
</dbReference>
<dbReference type="PANTHER" id="PTHR10579:SF43">
    <property type="entry name" value="ZINC FINGER (C3HC4-TYPE RING FINGER) FAMILY PROTEIN"/>
    <property type="match status" value="1"/>
</dbReference>
<dbReference type="Proteomes" id="UP000004358">
    <property type="component" value="Unassembled WGS sequence"/>
</dbReference>
<dbReference type="InterPro" id="IPR028087">
    <property type="entry name" value="Tad_N"/>
</dbReference>
<dbReference type="InterPro" id="IPR002035">
    <property type="entry name" value="VWF_A"/>
</dbReference>
<dbReference type="AlphaFoldDB" id="A3ZZR7"/>
<comment type="caution">
    <text evidence="2">The sequence shown here is derived from an EMBL/GenBank/DDBJ whole genome shotgun (WGS) entry which is preliminary data.</text>
</comment>
<sequence>MMAMSKPLNRKLGRISRRRGAVLILIAVLLPVILWMAAFCVDVAYMQLTRTELRIATDSAARAGARTLSLEQDASLAHKSAIEYAAKNNVAGNTLTLADSDVQIGLSVRTDDVGRFTFSSGGKLLNSVNVTGRRTQQAPDGAVRLYLTPIFGHEFFQPVADATASQIDRDIALVVDRSGSMTFRINRNSYESGWRNNDPVPSRARWWALVDSVDGFLTELGSTPQLELVSLSTYNSSAKIDEQLTDKYSRIEDALDDYSRRYPDGSTNITAGMDRGISTLQNKKYARPYASKTMVVMTDGNHNYGSSPTNAAYDAASDDIVVHTITYSDGANQSLMREVARIGGGQHWHAPDGDELEEIFREIARNAPTLLTY</sequence>
<dbReference type="EMBL" id="AANZ01000025">
    <property type="protein sequence ID" value="EAQ78016.1"/>
    <property type="molecule type" value="Genomic_DNA"/>
</dbReference>
<organism evidence="2 3">
    <name type="scientific">Blastopirellula marina DSM 3645</name>
    <dbReference type="NCBI Taxonomy" id="314230"/>
    <lineage>
        <taxon>Bacteria</taxon>
        <taxon>Pseudomonadati</taxon>
        <taxon>Planctomycetota</taxon>
        <taxon>Planctomycetia</taxon>
        <taxon>Pirellulales</taxon>
        <taxon>Pirellulaceae</taxon>
        <taxon>Blastopirellula</taxon>
    </lineage>
</organism>
<dbReference type="Gene3D" id="3.40.50.410">
    <property type="entry name" value="von Willebrand factor, type A domain"/>
    <property type="match status" value="1"/>
</dbReference>
<protein>
    <recommendedName>
        <fullName evidence="1">VWFA domain-containing protein</fullName>
    </recommendedName>
</protein>
<dbReference type="CDD" id="cd00198">
    <property type="entry name" value="vWFA"/>
    <property type="match status" value="1"/>
</dbReference>
<dbReference type="InterPro" id="IPR051266">
    <property type="entry name" value="CLCR"/>
</dbReference>
<dbReference type="SMART" id="SM00327">
    <property type="entry name" value="VWA"/>
    <property type="match status" value="1"/>
</dbReference>
<gene>
    <name evidence="2" type="ORF">DSM3645_16250</name>
</gene>
<evidence type="ECO:0000259" key="1">
    <source>
        <dbReference type="PROSITE" id="PS50234"/>
    </source>
</evidence>
<dbReference type="HOGENOM" id="CLU_058415_0_0_0"/>
<evidence type="ECO:0000313" key="2">
    <source>
        <dbReference type="EMBL" id="EAQ78016.1"/>
    </source>
</evidence>
<dbReference type="eggNOG" id="COG2304">
    <property type="taxonomic scope" value="Bacteria"/>
</dbReference>
<feature type="domain" description="VWFA" evidence="1">
    <location>
        <begin position="170"/>
        <end position="363"/>
    </location>
</feature>
<dbReference type="STRING" id="314230.DSM3645_16250"/>